<evidence type="ECO:0000313" key="2">
    <source>
        <dbReference type="EMBL" id="MTH31079.1"/>
    </source>
</evidence>
<organism evidence="2 3">
    <name type="scientific">Myroides pelagicus</name>
    <dbReference type="NCBI Taxonomy" id="270914"/>
    <lineage>
        <taxon>Bacteria</taxon>
        <taxon>Pseudomonadati</taxon>
        <taxon>Bacteroidota</taxon>
        <taxon>Flavobacteriia</taxon>
        <taxon>Flavobacteriales</taxon>
        <taxon>Flavobacteriaceae</taxon>
        <taxon>Myroides</taxon>
    </lineage>
</organism>
<keyword evidence="1" id="KW-0732">Signal</keyword>
<dbReference type="AlphaFoldDB" id="A0A7K1GRU5"/>
<reference evidence="2 3" key="1">
    <citation type="journal article" date="2006" name="Int. J. Syst. Evol. Microbiol.">
        <title>Myroides pelagicus sp. nov., isolated from seawater in Thailand.</title>
        <authorList>
            <person name="Yoon J."/>
            <person name="Maneerat S."/>
            <person name="Kawai F."/>
            <person name="Yokota A."/>
        </authorList>
    </citation>
    <scope>NUCLEOTIDE SEQUENCE [LARGE SCALE GENOMIC DNA]</scope>
    <source>
        <strain evidence="2 3">SM1T</strain>
    </source>
</reference>
<evidence type="ECO:0000256" key="1">
    <source>
        <dbReference type="SAM" id="SignalP"/>
    </source>
</evidence>
<keyword evidence="3" id="KW-1185">Reference proteome</keyword>
<dbReference type="EMBL" id="WMJY01000070">
    <property type="protein sequence ID" value="MTH31079.1"/>
    <property type="molecule type" value="Genomic_DNA"/>
</dbReference>
<dbReference type="Proteomes" id="UP000488936">
    <property type="component" value="Unassembled WGS sequence"/>
</dbReference>
<accession>A0A7K1GRU5</accession>
<sequence>MIKKLVSFAFLLSSFLVQSQELKDLIKEDFSTNDRSWRTTDFGAYDARVVDGYYYITNKTDGAEGVWTYLDEEDISNLEMYMIAAQFAVRPQGDATTAFFTGVYLMNNDYKYSDFRPEEHKGAVIGVTRDNGKYWLYVKVRKKGKVALIAPIDKAVLNKDVILKILVSNVDKQILIYLNDVQYGALPFGLYDLQKVGFYLKGKAALRAKGIAVRLYKGKVDSPYDMFDYYFDGKKNMIFRRGWEFSKSINKLVPEFLMRDDLEHLSQEQISNLLKEDSSISRIDSKSLTNGFVYRFFYKEELDVELIKRGSAFRAELIFEDDEKRKEFTETYTDIKDMELIYPDTKSEYRLYYWKGTDKGVEDANVKGSTVIIHYSK</sequence>
<name>A0A7K1GRU5_9FLAO</name>
<feature type="signal peptide" evidence="1">
    <location>
        <begin position="1"/>
        <end position="19"/>
    </location>
</feature>
<comment type="caution">
    <text evidence="2">The sequence shown here is derived from an EMBL/GenBank/DDBJ whole genome shotgun (WGS) entry which is preliminary data.</text>
</comment>
<gene>
    <name evidence="2" type="ORF">GJV77_14500</name>
</gene>
<evidence type="ECO:0000313" key="3">
    <source>
        <dbReference type="Proteomes" id="UP000488936"/>
    </source>
</evidence>
<dbReference type="OrthoDB" id="9810282at2"/>
<dbReference type="RefSeq" id="WP_155037045.1">
    <property type="nucleotide sequence ID" value="NZ_JBHTIG010000014.1"/>
</dbReference>
<feature type="chain" id="PRO_5029887040" evidence="1">
    <location>
        <begin position="20"/>
        <end position="377"/>
    </location>
</feature>
<protein>
    <submittedName>
        <fullName evidence="2">Uncharacterized protein</fullName>
    </submittedName>
</protein>
<proteinExistence type="predicted"/>